<keyword evidence="5" id="KW-1185">Reference proteome</keyword>
<evidence type="ECO:0000313" key="5">
    <source>
        <dbReference type="Proteomes" id="UP000789390"/>
    </source>
</evidence>
<protein>
    <recommendedName>
        <fullName evidence="6">Major facilitator superfamily domain-containing protein 12-like</fullName>
    </recommendedName>
</protein>
<organism evidence="4 5">
    <name type="scientific">Daphnia galeata</name>
    <dbReference type="NCBI Taxonomy" id="27404"/>
    <lineage>
        <taxon>Eukaryota</taxon>
        <taxon>Metazoa</taxon>
        <taxon>Ecdysozoa</taxon>
        <taxon>Arthropoda</taxon>
        <taxon>Crustacea</taxon>
        <taxon>Branchiopoda</taxon>
        <taxon>Diplostraca</taxon>
        <taxon>Cladocera</taxon>
        <taxon>Anomopoda</taxon>
        <taxon>Daphniidae</taxon>
        <taxon>Daphnia</taxon>
    </lineage>
</organism>
<dbReference type="InterPro" id="IPR039672">
    <property type="entry name" value="MFS_2"/>
</dbReference>
<proteinExistence type="inferred from homology"/>
<dbReference type="GO" id="GO:0015293">
    <property type="term" value="F:symporter activity"/>
    <property type="evidence" value="ECO:0007669"/>
    <property type="project" value="InterPro"/>
</dbReference>
<feature type="transmembrane region" description="Helical" evidence="3">
    <location>
        <begin position="456"/>
        <end position="480"/>
    </location>
</feature>
<evidence type="ECO:0000256" key="3">
    <source>
        <dbReference type="SAM" id="Phobius"/>
    </source>
</evidence>
<feature type="region of interest" description="Disordered" evidence="2">
    <location>
        <begin position="494"/>
        <end position="514"/>
    </location>
</feature>
<keyword evidence="3" id="KW-0812">Transmembrane</keyword>
<evidence type="ECO:0000256" key="2">
    <source>
        <dbReference type="SAM" id="MobiDB-lite"/>
    </source>
</evidence>
<feature type="compositionally biased region" description="Polar residues" evidence="2">
    <location>
        <begin position="504"/>
        <end position="514"/>
    </location>
</feature>
<dbReference type="PANTHER" id="PTHR11328:SF28">
    <property type="entry name" value="MAJOR FACILITATOR SUPERFAMILY DOMAIN-CONTAINING PROTEIN 12"/>
    <property type="match status" value="1"/>
</dbReference>
<evidence type="ECO:0000313" key="4">
    <source>
        <dbReference type="EMBL" id="CAH0108659.1"/>
    </source>
</evidence>
<name>A0A8J2RXH7_9CRUS</name>
<dbReference type="CDD" id="cd17491">
    <property type="entry name" value="MFS_MFSD12"/>
    <property type="match status" value="1"/>
</dbReference>
<dbReference type="InterPro" id="IPR036259">
    <property type="entry name" value="MFS_trans_sf"/>
</dbReference>
<dbReference type="OrthoDB" id="1730117at2759"/>
<feature type="transmembrane region" description="Helical" evidence="3">
    <location>
        <begin position="46"/>
        <end position="67"/>
    </location>
</feature>
<dbReference type="Proteomes" id="UP000789390">
    <property type="component" value="Unassembled WGS sequence"/>
</dbReference>
<dbReference type="FunFam" id="1.20.1250.20:FF:000431">
    <property type="entry name" value="Predicted protein"/>
    <property type="match status" value="1"/>
</dbReference>
<dbReference type="EMBL" id="CAKKLH010000286">
    <property type="protein sequence ID" value="CAH0108659.1"/>
    <property type="molecule type" value="Genomic_DNA"/>
</dbReference>
<dbReference type="SUPFAM" id="SSF103473">
    <property type="entry name" value="MFS general substrate transporter"/>
    <property type="match status" value="1"/>
</dbReference>
<feature type="transmembrane region" description="Helical" evidence="3">
    <location>
        <begin position="356"/>
        <end position="374"/>
    </location>
</feature>
<dbReference type="Pfam" id="PF13347">
    <property type="entry name" value="MFS_2"/>
    <property type="match status" value="1"/>
</dbReference>
<keyword evidence="3" id="KW-0472">Membrane</keyword>
<keyword evidence="3" id="KW-1133">Transmembrane helix</keyword>
<gene>
    <name evidence="4" type="ORF">DGAL_LOCUS12055</name>
</gene>
<dbReference type="PANTHER" id="PTHR11328">
    <property type="entry name" value="MAJOR FACILITATOR SUPERFAMILY DOMAIN-CONTAINING PROTEIN"/>
    <property type="match status" value="1"/>
</dbReference>
<feature type="transmembrane region" description="Helical" evidence="3">
    <location>
        <begin position="324"/>
        <end position="344"/>
    </location>
</feature>
<dbReference type="GO" id="GO:0005886">
    <property type="term" value="C:plasma membrane"/>
    <property type="evidence" value="ECO:0007669"/>
    <property type="project" value="TreeGrafter"/>
</dbReference>
<evidence type="ECO:0008006" key="6">
    <source>
        <dbReference type="Google" id="ProtNLM"/>
    </source>
</evidence>
<evidence type="ECO:0000256" key="1">
    <source>
        <dbReference type="ARBA" id="ARBA00008335"/>
    </source>
</evidence>
<feature type="transmembrane region" description="Helical" evidence="3">
    <location>
        <begin position="73"/>
        <end position="97"/>
    </location>
</feature>
<feature type="transmembrane region" description="Helical" evidence="3">
    <location>
        <begin position="126"/>
        <end position="146"/>
    </location>
</feature>
<dbReference type="Gene3D" id="1.20.1250.20">
    <property type="entry name" value="MFS general substrate transporter like domains"/>
    <property type="match status" value="2"/>
</dbReference>
<dbReference type="AlphaFoldDB" id="A0A8J2RXH7"/>
<comment type="caution">
    <text evidence="4">The sequence shown here is derived from an EMBL/GenBank/DDBJ whole genome shotgun (WGS) entry which is preliminary data.</text>
</comment>
<feature type="transmembrane region" description="Helical" evidence="3">
    <location>
        <begin position="158"/>
        <end position="185"/>
    </location>
</feature>
<comment type="similarity">
    <text evidence="1">Belongs to the major facilitator superfamily.</text>
</comment>
<feature type="transmembrane region" description="Helical" evidence="3">
    <location>
        <begin position="386"/>
        <end position="407"/>
    </location>
</feature>
<reference evidence="4" key="1">
    <citation type="submission" date="2021-11" db="EMBL/GenBank/DDBJ databases">
        <authorList>
            <person name="Schell T."/>
        </authorList>
    </citation>
    <scope>NUCLEOTIDE SEQUENCE</scope>
    <source>
        <strain evidence="4">M5</strain>
    </source>
</reference>
<feature type="transmembrane region" description="Helical" evidence="3">
    <location>
        <begin position="291"/>
        <end position="312"/>
    </location>
</feature>
<sequence length="514" mass="56114">MSVISQLPTGEGNIQNDLSAHILKPDDDSRFKLSWRTRISFSVGHVLNDLTASMWFTYLLVFFHLVLRFDNSLSGIVLLIGQIADGIATPFVGLQVGEAYSNPGQRREGSRCYSGLLSKLGPRKTWHFFGTMCILASFPFIFMPCVGCSTSSQWAQVIYFSGFIVIFQFGWAAVQVSHLSLIPVLAHDERSRTELTALRYAFTVASNITIYTMTWVTLGVTGAAQQVVGPEDTSDFRDVVLIAVGIGAIFSLLFHCGVDEVKHNQVYHSNKNESNSPSAMKAFDWLKEKQFYQVAILYMATRLFVNLSQVYLPLWLQDNLKLGATSVATTPLALFVSGFLTSLAMGPLTQIVGRKVVYLIGALIGLGACFYVWFGHGEFFQSYGIYGVAALYGAGGSTMLITSLAVTADLIGPHVESGAFVYGAMSFTDKLSNGLTVFLIQYLHPCASCCPDCKPYYVMILALVCGSAALLALMSLATMIPLDIGVLPKGYQRISSDTEDDVTPESNQSISVMA</sequence>
<feature type="transmembrane region" description="Helical" evidence="3">
    <location>
        <begin position="239"/>
        <end position="258"/>
    </location>
</feature>
<dbReference type="GO" id="GO:0008643">
    <property type="term" value="P:carbohydrate transport"/>
    <property type="evidence" value="ECO:0007669"/>
    <property type="project" value="InterPro"/>
</dbReference>
<accession>A0A8J2RXH7</accession>